<dbReference type="PANTHER" id="PTHR12815">
    <property type="entry name" value="SORTING AND ASSEMBLY MACHINERY SAMM50 PROTEIN FAMILY MEMBER"/>
    <property type="match status" value="1"/>
</dbReference>
<dbReference type="Pfam" id="PF01103">
    <property type="entry name" value="Omp85"/>
    <property type="match status" value="1"/>
</dbReference>
<feature type="domain" description="Bacterial surface antigen (D15)" evidence="7">
    <location>
        <begin position="587"/>
        <end position="758"/>
    </location>
</feature>
<comment type="caution">
    <text evidence="8">The sequence shown here is derived from an EMBL/GenBank/DDBJ whole genome shotgun (WGS) entry which is preliminary data.</text>
</comment>
<feature type="signal peptide" evidence="6">
    <location>
        <begin position="1"/>
        <end position="22"/>
    </location>
</feature>
<evidence type="ECO:0000259" key="7">
    <source>
        <dbReference type="Pfam" id="PF01103"/>
    </source>
</evidence>
<protein>
    <submittedName>
        <fullName evidence="8">BamA/TamA family outer membrane protein</fullName>
    </submittedName>
</protein>
<proteinExistence type="predicted"/>
<keyword evidence="2" id="KW-0812">Transmembrane</keyword>
<evidence type="ECO:0000256" key="2">
    <source>
        <dbReference type="ARBA" id="ARBA00022692"/>
    </source>
</evidence>
<keyword evidence="4" id="KW-0472">Membrane</keyword>
<evidence type="ECO:0000256" key="3">
    <source>
        <dbReference type="ARBA" id="ARBA00022729"/>
    </source>
</evidence>
<evidence type="ECO:0000313" key="8">
    <source>
        <dbReference type="EMBL" id="MFD2520768.1"/>
    </source>
</evidence>
<evidence type="ECO:0000256" key="1">
    <source>
        <dbReference type="ARBA" id="ARBA00004370"/>
    </source>
</evidence>
<evidence type="ECO:0000256" key="6">
    <source>
        <dbReference type="SAM" id="SignalP"/>
    </source>
</evidence>
<dbReference type="EMBL" id="JBHULC010000008">
    <property type="protein sequence ID" value="MFD2520768.1"/>
    <property type="molecule type" value="Genomic_DNA"/>
</dbReference>
<keyword evidence="5" id="KW-0998">Cell outer membrane</keyword>
<dbReference type="PANTHER" id="PTHR12815:SF47">
    <property type="entry name" value="TRANSLOCATION AND ASSEMBLY MODULE SUBUNIT TAMA"/>
    <property type="match status" value="1"/>
</dbReference>
<name>A0ABW5J5F6_9BACT</name>
<evidence type="ECO:0000256" key="5">
    <source>
        <dbReference type="ARBA" id="ARBA00023237"/>
    </source>
</evidence>
<dbReference type="Proteomes" id="UP001597510">
    <property type="component" value="Unassembled WGS sequence"/>
</dbReference>
<dbReference type="RefSeq" id="WP_340235231.1">
    <property type="nucleotide sequence ID" value="NZ_JBBEWC010000003.1"/>
</dbReference>
<dbReference type="InterPro" id="IPR000184">
    <property type="entry name" value="Bac_surfAg_D15"/>
</dbReference>
<keyword evidence="9" id="KW-1185">Reference proteome</keyword>
<evidence type="ECO:0000256" key="4">
    <source>
        <dbReference type="ARBA" id="ARBA00023136"/>
    </source>
</evidence>
<sequence>MRAAKYILLLSMIGLWSCSVTKHIPAGESLYTGAVIKIQADTLVTKSQISSVNDQIKEIIRPKPNATILGFPYKVWFYYLFGEPKKPKGLKNFVRTRLGEPPVLANKRMVTTSSAIIANYLNTEGYFRSTANGELVIEGKKAKGIYTAYLKPRYTINNVEFVVKDSSIFNRSFRVSERRSILKKDDPYRFETIKLERERIDQFMKRRGFYFFRPDYLIVKVDTNLNTHKVNLYVDVKPNVNQTSLKQYRINNIFVNTDATDTTTAQFVQQKYIKISDIKNTYRPRVFDDAIGFRSGMIYSSTIHDASLSRLINLRNFKFVRNRFEMVPRSDSALIDVHYDMTPMKKKSLRSEITGSSKSNGLVGFQIGVNWSNRNMFRGAEVLNVGVNVGTDVQLSGRRASNLNSYRKYGVNLDLAFPRFVLPFFRINPARNQALPKTNLNLAYNWLLQRGVAYNNDSTTYAYTQYVLTSIAGSWGYEWKPNPNVTHTLTPFSINLVKPRNISQEFVELIFRSPNPADVVRYIRLLENRLILGGQYNISYTPQQRNNKRHFLYLSGGVDIAGNFGSLFAKKPVDETSPKLLFGIAYEQYVRFDGEVRYYYDFSPRVRIANRLVLGYGIPYGNSRELPQIKQYFVGGSNSMRAFRARSLGPGLYNADSLTVAIFGNLSYGDIKLEGNTELRVKATDYINLAAFVDVGNVWIAKYDPNTSFYTQDSEFSKDFYKQLAVGGGLGLRLDFSYIKLRFDLATPFRKPWLPEGERWVLKDISFSQKAWRRDNLILNIAVDYPF</sequence>
<organism evidence="8 9">
    <name type="scientific">Emticicia soli</name>
    <dbReference type="NCBI Taxonomy" id="2027878"/>
    <lineage>
        <taxon>Bacteria</taxon>
        <taxon>Pseudomonadati</taxon>
        <taxon>Bacteroidota</taxon>
        <taxon>Cytophagia</taxon>
        <taxon>Cytophagales</taxon>
        <taxon>Leadbetterellaceae</taxon>
        <taxon>Emticicia</taxon>
    </lineage>
</organism>
<comment type="subcellular location">
    <subcellularLocation>
        <location evidence="1">Membrane</location>
    </subcellularLocation>
</comment>
<dbReference type="Gene3D" id="2.40.160.50">
    <property type="entry name" value="membrane protein fhac: a member of the omp85/tpsb transporter family"/>
    <property type="match status" value="1"/>
</dbReference>
<evidence type="ECO:0000313" key="9">
    <source>
        <dbReference type="Proteomes" id="UP001597510"/>
    </source>
</evidence>
<dbReference type="InterPro" id="IPR039910">
    <property type="entry name" value="D15-like"/>
</dbReference>
<keyword evidence="3 6" id="KW-0732">Signal</keyword>
<accession>A0ABW5J5F6</accession>
<reference evidence="9" key="1">
    <citation type="journal article" date="2019" name="Int. J. Syst. Evol. Microbiol.">
        <title>The Global Catalogue of Microorganisms (GCM) 10K type strain sequencing project: providing services to taxonomists for standard genome sequencing and annotation.</title>
        <authorList>
            <consortium name="The Broad Institute Genomics Platform"/>
            <consortium name="The Broad Institute Genome Sequencing Center for Infectious Disease"/>
            <person name="Wu L."/>
            <person name="Ma J."/>
        </authorList>
    </citation>
    <scope>NUCLEOTIDE SEQUENCE [LARGE SCALE GENOMIC DNA]</scope>
    <source>
        <strain evidence="9">KCTC 52344</strain>
    </source>
</reference>
<gene>
    <name evidence="8" type="ORF">ACFSR2_07740</name>
</gene>
<feature type="chain" id="PRO_5045615814" evidence="6">
    <location>
        <begin position="23"/>
        <end position="787"/>
    </location>
</feature>